<evidence type="ECO:0000313" key="3">
    <source>
        <dbReference type="Proteomes" id="UP000054279"/>
    </source>
</evidence>
<accession>A0A0C9VA22</accession>
<protein>
    <submittedName>
        <fullName evidence="2">Uncharacterized protein</fullName>
    </submittedName>
</protein>
<organism evidence="2 3">
    <name type="scientific">Sphaerobolus stellatus (strain SS14)</name>
    <dbReference type="NCBI Taxonomy" id="990650"/>
    <lineage>
        <taxon>Eukaryota</taxon>
        <taxon>Fungi</taxon>
        <taxon>Dikarya</taxon>
        <taxon>Basidiomycota</taxon>
        <taxon>Agaricomycotina</taxon>
        <taxon>Agaricomycetes</taxon>
        <taxon>Phallomycetidae</taxon>
        <taxon>Geastrales</taxon>
        <taxon>Sphaerobolaceae</taxon>
        <taxon>Sphaerobolus</taxon>
    </lineage>
</organism>
<sequence>MALSRGSKGKGTWLQLMCCTLSNNTQISLNFRGRGSEHRSENKGDRENIRERGRDREQKGSERS</sequence>
<dbReference type="AlphaFoldDB" id="A0A0C9VA22"/>
<dbReference type="Proteomes" id="UP000054279">
    <property type="component" value="Unassembled WGS sequence"/>
</dbReference>
<keyword evidence="3" id="KW-1185">Reference proteome</keyword>
<reference evidence="2 3" key="1">
    <citation type="submission" date="2014-06" db="EMBL/GenBank/DDBJ databases">
        <title>Evolutionary Origins and Diversification of the Mycorrhizal Mutualists.</title>
        <authorList>
            <consortium name="DOE Joint Genome Institute"/>
            <consortium name="Mycorrhizal Genomics Consortium"/>
            <person name="Kohler A."/>
            <person name="Kuo A."/>
            <person name="Nagy L.G."/>
            <person name="Floudas D."/>
            <person name="Copeland A."/>
            <person name="Barry K.W."/>
            <person name="Cichocki N."/>
            <person name="Veneault-Fourrey C."/>
            <person name="LaButti K."/>
            <person name="Lindquist E.A."/>
            <person name="Lipzen A."/>
            <person name="Lundell T."/>
            <person name="Morin E."/>
            <person name="Murat C."/>
            <person name="Riley R."/>
            <person name="Ohm R."/>
            <person name="Sun H."/>
            <person name="Tunlid A."/>
            <person name="Henrissat B."/>
            <person name="Grigoriev I.V."/>
            <person name="Hibbett D.S."/>
            <person name="Martin F."/>
        </authorList>
    </citation>
    <scope>NUCLEOTIDE SEQUENCE [LARGE SCALE GENOMIC DNA]</scope>
    <source>
        <strain evidence="2 3">SS14</strain>
    </source>
</reference>
<evidence type="ECO:0000313" key="2">
    <source>
        <dbReference type="EMBL" id="KIJ38357.1"/>
    </source>
</evidence>
<feature type="region of interest" description="Disordered" evidence="1">
    <location>
        <begin position="31"/>
        <end position="64"/>
    </location>
</feature>
<gene>
    <name evidence="2" type="ORF">M422DRAFT_33333</name>
</gene>
<dbReference type="EMBL" id="KN837161">
    <property type="protein sequence ID" value="KIJ38357.1"/>
    <property type="molecule type" value="Genomic_DNA"/>
</dbReference>
<evidence type="ECO:0000256" key="1">
    <source>
        <dbReference type="SAM" id="MobiDB-lite"/>
    </source>
</evidence>
<feature type="non-terminal residue" evidence="2">
    <location>
        <position position="64"/>
    </location>
</feature>
<name>A0A0C9VA22_SPHS4</name>
<proteinExistence type="predicted"/>
<feature type="compositionally biased region" description="Basic and acidic residues" evidence="1">
    <location>
        <begin position="34"/>
        <end position="64"/>
    </location>
</feature>
<dbReference type="HOGENOM" id="CLU_207556_0_0_1"/>